<proteinExistence type="predicted"/>
<dbReference type="InterPro" id="IPR025503">
    <property type="entry name" value="DUF4391"/>
</dbReference>
<dbReference type="AlphaFoldDB" id="A0A0T8UFN3"/>
<accession>A0A0T8UFN3</accession>
<evidence type="ECO:0000313" key="1">
    <source>
        <dbReference type="EMBL" id="CKB21727.1"/>
    </source>
</evidence>
<dbReference type="RefSeq" id="WP_050262104.1">
    <property type="nucleotide sequence ID" value="NZ_CMJT01000026.1"/>
</dbReference>
<dbReference type="Pfam" id="PF14335">
    <property type="entry name" value="DUF4391"/>
    <property type="match status" value="1"/>
</dbReference>
<protein>
    <recommendedName>
        <fullName evidence="3">DUF4391 domain-containing protein</fullName>
    </recommendedName>
</protein>
<dbReference type="Proteomes" id="UP000041827">
    <property type="component" value="Unassembled WGS sequence"/>
</dbReference>
<evidence type="ECO:0008006" key="3">
    <source>
        <dbReference type="Google" id="ProtNLM"/>
    </source>
</evidence>
<evidence type="ECO:0000313" key="2">
    <source>
        <dbReference type="Proteomes" id="UP000041827"/>
    </source>
</evidence>
<organism evidence="1 2">
    <name type="scientific">Streptococcus pseudopneumoniae</name>
    <dbReference type="NCBI Taxonomy" id="257758"/>
    <lineage>
        <taxon>Bacteria</taxon>
        <taxon>Bacillati</taxon>
        <taxon>Bacillota</taxon>
        <taxon>Bacilli</taxon>
        <taxon>Lactobacillales</taxon>
        <taxon>Streptococcaceae</taxon>
        <taxon>Streptococcus</taxon>
    </lineage>
</organism>
<gene>
    <name evidence="1" type="ORF">ERS021757_02021</name>
</gene>
<reference evidence="2" key="1">
    <citation type="submission" date="2015-03" db="EMBL/GenBank/DDBJ databases">
        <authorList>
            <consortium name="Pathogen Informatics"/>
        </authorList>
    </citation>
    <scope>NUCLEOTIDE SEQUENCE [LARGE SCALE GENOMIC DNA]</scope>
    <source>
        <strain evidence="2">SMRU2248</strain>
    </source>
</reference>
<name>A0A0T8UFN3_9STRE</name>
<sequence>MIRFPSYTALSKPHLLYRPHKKGNSDFFDNLNVSVKEKKDLREQIRAIQITHQIDTGTTNIPAGKKVKQIMVLEIELEQMDVSFTLLEQLDIRLGIYTAFVLKYPQGREELLIHYKEPLSQEKDGKHFKIVRRFQTHDDVSIDFEGNDLDDVYESLVKETGKKELQVLEASNLRSSIELSDQLDKLDKKAQQLKKKMYSEKSMRKQMEIKRDYQATLKEIEVLKKQN</sequence>
<dbReference type="EMBL" id="CMJT01000026">
    <property type="protein sequence ID" value="CKB21727.1"/>
    <property type="molecule type" value="Genomic_DNA"/>
</dbReference>